<dbReference type="AlphaFoldDB" id="A0A485LJ57"/>
<feature type="signal peptide" evidence="1">
    <location>
        <begin position="1"/>
        <end position="19"/>
    </location>
</feature>
<reference evidence="2" key="2">
    <citation type="submission" date="2019-06" db="EMBL/GenBank/DDBJ databases">
        <title>Genomics analysis of Aphanomyces spp. identifies a new class of oomycete effector associated with host adaptation.</title>
        <authorList>
            <person name="Gaulin E."/>
        </authorList>
    </citation>
    <scope>NUCLEOTIDE SEQUENCE</scope>
    <source>
        <strain evidence="2">CBS 578.67</strain>
    </source>
</reference>
<dbReference type="EMBL" id="CAADRA010007040">
    <property type="protein sequence ID" value="VFT98697.1"/>
    <property type="molecule type" value="Genomic_DNA"/>
</dbReference>
<dbReference type="OrthoDB" id="63695at2759"/>
<reference evidence="3 4" key="1">
    <citation type="submission" date="2019-03" db="EMBL/GenBank/DDBJ databases">
        <authorList>
            <person name="Gaulin E."/>
            <person name="Dumas B."/>
        </authorList>
    </citation>
    <scope>NUCLEOTIDE SEQUENCE [LARGE SCALE GENOMIC DNA]</scope>
    <source>
        <strain evidence="3">CBS 568.67</strain>
    </source>
</reference>
<organism evidence="3 4">
    <name type="scientific">Aphanomyces stellatus</name>
    <dbReference type="NCBI Taxonomy" id="120398"/>
    <lineage>
        <taxon>Eukaryota</taxon>
        <taxon>Sar</taxon>
        <taxon>Stramenopiles</taxon>
        <taxon>Oomycota</taxon>
        <taxon>Saprolegniomycetes</taxon>
        <taxon>Saprolegniales</taxon>
        <taxon>Verrucalvaceae</taxon>
        <taxon>Aphanomyces</taxon>
    </lineage>
</organism>
<proteinExistence type="predicted"/>
<accession>A0A485LJ57</accession>
<feature type="chain" id="PRO_5036116525" evidence="1">
    <location>
        <begin position="20"/>
        <end position="189"/>
    </location>
</feature>
<sequence>MLVLKRWLHVWYLASTVVADDERASDEKGGDEDVVGGGNRRVLVHVQGDKPEQDQIVAFNTLIPQAIVTPPPAAGCFGMPGAFVQIFLADAAWIPALRTNGATLVGRVAAALCAKDCSMVDVTLPGPESRTRRCQLGQAYMRVILEEDFNAMQDKLREIDVMHPIVDNMSPSKLIQLDKTRHNDHKDMS</sequence>
<keyword evidence="1" id="KW-0732">Signal</keyword>
<evidence type="ECO:0000256" key="1">
    <source>
        <dbReference type="SAM" id="SignalP"/>
    </source>
</evidence>
<gene>
    <name evidence="3" type="primary">Aste57867_22029</name>
    <name evidence="2" type="ORF">As57867_021960</name>
    <name evidence="3" type="ORF">ASTE57867_22029</name>
</gene>
<name>A0A485LJ57_9STRA</name>
<evidence type="ECO:0000313" key="4">
    <source>
        <dbReference type="Proteomes" id="UP000332933"/>
    </source>
</evidence>
<dbReference type="EMBL" id="VJMH01007014">
    <property type="protein sequence ID" value="KAF0686177.1"/>
    <property type="molecule type" value="Genomic_DNA"/>
</dbReference>
<evidence type="ECO:0000313" key="3">
    <source>
        <dbReference type="EMBL" id="VFT98697.1"/>
    </source>
</evidence>
<dbReference type="Proteomes" id="UP000332933">
    <property type="component" value="Unassembled WGS sequence"/>
</dbReference>
<protein>
    <submittedName>
        <fullName evidence="3">Aste57867_22029 protein</fullName>
    </submittedName>
</protein>
<evidence type="ECO:0000313" key="2">
    <source>
        <dbReference type="EMBL" id="KAF0686177.1"/>
    </source>
</evidence>
<keyword evidence="4" id="KW-1185">Reference proteome</keyword>